<dbReference type="Gene3D" id="1.10.10.10">
    <property type="entry name" value="Winged helix-like DNA-binding domain superfamily/Winged helix DNA-binding domain"/>
    <property type="match status" value="1"/>
</dbReference>
<dbReference type="Pfam" id="PF12802">
    <property type="entry name" value="MarR_2"/>
    <property type="match status" value="1"/>
</dbReference>
<accession>A0A4S4NSV5</accession>
<dbReference type="OrthoDB" id="763883at2"/>
<dbReference type="Proteomes" id="UP000308528">
    <property type="component" value="Unassembled WGS sequence"/>
</dbReference>
<sequence length="150" mass="17983">MKARPEKDRNLVTDDQFRELRFNLLHSCSWINNSMRKFLHPHDITPKQYSILRILNEHFPESLSIQELRDMLADKMSDASRLVDRLEKKNLLDKFPSDHDRRSNRTRITTKGSELIERIDRDRKDLDAIIRERLTEGEVAYLNELLVRLR</sequence>
<dbReference type="EMBL" id="SRSF01000004">
    <property type="protein sequence ID" value="THH39330.1"/>
    <property type="molecule type" value="Genomic_DNA"/>
</dbReference>
<organism evidence="2 3">
    <name type="scientific">Neolewinella litorea</name>
    <dbReference type="NCBI Taxonomy" id="2562452"/>
    <lineage>
        <taxon>Bacteria</taxon>
        <taxon>Pseudomonadati</taxon>
        <taxon>Bacteroidota</taxon>
        <taxon>Saprospiria</taxon>
        <taxon>Saprospirales</taxon>
        <taxon>Lewinellaceae</taxon>
        <taxon>Neolewinella</taxon>
    </lineage>
</organism>
<protein>
    <submittedName>
        <fullName evidence="2">MarR family transcriptional regulator</fullName>
    </submittedName>
</protein>
<dbReference type="InterPro" id="IPR039422">
    <property type="entry name" value="MarR/SlyA-like"/>
</dbReference>
<evidence type="ECO:0000313" key="2">
    <source>
        <dbReference type="EMBL" id="THH39330.1"/>
    </source>
</evidence>
<proteinExistence type="predicted"/>
<dbReference type="AlphaFoldDB" id="A0A4S4NSV5"/>
<dbReference type="PANTHER" id="PTHR33164">
    <property type="entry name" value="TRANSCRIPTIONAL REGULATOR, MARR FAMILY"/>
    <property type="match status" value="1"/>
</dbReference>
<dbReference type="SMART" id="SM00347">
    <property type="entry name" value="HTH_MARR"/>
    <property type="match status" value="1"/>
</dbReference>
<dbReference type="InterPro" id="IPR000835">
    <property type="entry name" value="HTH_MarR-typ"/>
</dbReference>
<dbReference type="GO" id="GO:0006950">
    <property type="term" value="P:response to stress"/>
    <property type="evidence" value="ECO:0007669"/>
    <property type="project" value="TreeGrafter"/>
</dbReference>
<dbReference type="PANTHER" id="PTHR33164:SF43">
    <property type="entry name" value="HTH-TYPE TRANSCRIPTIONAL REPRESSOR YETL"/>
    <property type="match status" value="1"/>
</dbReference>
<dbReference type="InterPro" id="IPR036390">
    <property type="entry name" value="WH_DNA-bd_sf"/>
</dbReference>
<gene>
    <name evidence="2" type="ORF">E4021_11275</name>
</gene>
<evidence type="ECO:0000259" key="1">
    <source>
        <dbReference type="PROSITE" id="PS50995"/>
    </source>
</evidence>
<dbReference type="PROSITE" id="PS50995">
    <property type="entry name" value="HTH_MARR_2"/>
    <property type="match status" value="1"/>
</dbReference>
<feature type="domain" description="HTH marR-type" evidence="1">
    <location>
        <begin position="17"/>
        <end position="150"/>
    </location>
</feature>
<keyword evidence="3" id="KW-1185">Reference proteome</keyword>
<dbReference type="SUPFAM" id="SSF46785">
    <property type="entry name" value="Winged helix' DNA-binding domain"/>
    <property type="match status" value="1"/>
</dbReference>
<comment type="caution">
    <text evidence="2">The sequence shown here is derived from an EMBL/GenBank/DDBJ whole genome shotgun (WGS) entry which is preliminary data.</text>
</comment>
<dbReference type="GO" id="GO:0003700">
    <property type="term" value="F:DNA-binding transcription factor activity"/>
    <property type="evidence" value="ECO:0007669"/>
    <property type="project" value="InterPro"/>
</dbReference>
<name>A0A4S4NSV5_9BACT</name>
<reference evidence="2 3" key="1">
    <citation type="submission" date="2019-04" db="EMBL/GenBank/DDBJ databases">
        <title>Lewinella litorea sp. nov., isolated from a marine sand.</title>
        <authorList>
            <person name="Yoon J.-H."/>
        </authorList>
    </citation>
    <scope>NUCLEOTIDE SEQUENCE [LARGE SCALE GENOMIC DNA]</scope>
    <source>
        <strain evidence="2 3">HSMS-39</strain>
    </source>
</reference>
<dbReference type="InterPro" id="IPR036388">
    <property type="entry name" value="WH-like_DNA-bd_sf"/>
</dbReference>
<dbReference type="PRINTS" id="PR00598">
    <property type="entry name" value="HTHMARR"/>
</dbReference>
<evidence type="ECO:0000313" key="3">
    <source>
        <dbReference type="Proteomes" id="UP000308528"/>
    </source>
</evidence>